<gene>
    <name evidence="1" type="ORF">CLVI_20330</name>
</gene>
<keyword evidence="2" id="KW-1185">Reference proteome</keyword>
<accession>A0A2T0BDY4</accession>
<dbReference type="EMBL" id="PVXQ01000020">
    <property type="protein sequence ID" value="PRR82098.1"/>
    <property type="molecule type" value="Genomic_DNA"/>
</dbReference>
<sequence>MSVEENDSDHDIAKKMIIAGESFDIIMEKTHLRLKDLKRIQKNEIDPHF</sequence>
<dbReference type="RefSeq" id="WP_170065639.1">
    <property type="nucleotide sequence ID" value="NZ_PVXQ01000020.1"/>
</dbReference>
<comment type="caution">
    <text evidence="1">The sequence shown here is derived from an EMBL/GenBank/DDBJ whole genome shotgun (WGS) entry which is preliminary data.</text>
</comment>
<organism evidence="1 2">
    <name type="scientific">Clostridium vincentii</name>
    <dbReference type="NCBI Taxonomy" id="52704"/>
    <lineage>
        <taxon>Bacteria</taxon>
        <taxon>Bacillati</taxon>
        <taxon>Bacillota</taxon>
        <taxon>Clostridia</taxon>
        <taxon>Eubacteriales</taxon>
        <taxon>Clostridiaceae</taxon>
        <taxon>Clostridium</taxon>
    </lineage>
</organism>
<evidence type="ECO:0000313" key="1">
    <source>
        <dbReference type="EMBL" id="PRR82098.1"/>
    </source>
</evidence>
<dbReference type="AlphaFoldDB" id="A0A2T0BDY4"/>
<name>A0A2T0BDY4_9CLOT</name>
<reference evidence="1 2" key="1">
    <citation type="submission" date="2018-03" db="EMBL/GenBank/DDBJ databases">
        <title>Genome sequence of Clostridium vincentii DSM 10228.</title>
        <authorList>
            <person name="Poehlein A."/>
            <person name="Daniel R."/>
        </authorList>
    </citation>
    <scope>NUCLEOTIDE SEQUENCE [LARGE SCALE GENOMIC DNA]</scope>
    <source>
        <strain evidence="1 2">DSM 10228</strain>
    </source>
</reference>
<protein>
    <submittedName>
        <fullName evidence="1">Uncharacterized protein</fullName>
    </submittedName>
</protein>
<proteinExistence type="predicted"/>
<dbReference type="Proteomes" id="UP000239471">
    <property type="component" value="Unassembled WGS sequence"/>
</dbReference>
<evidence type="ECO:0000313" key="2">
    <source>
        <dbReference type="Proteomes" id="UP000239471"/>
    </source>
</evidence>